<evidence type="ECO:0000256" key="1">
    <source>
        <dbReference type="SAM" id="MobiDB-lite"/>
    </source>
</evidence>
<evidence type="ECO:0000313" key="3">
    <source>
        <dbReference type="Proteomes" id="UP000789831"/>
    </source>
</evidence>
<keyword evidence="3" id="KW-1185">Reference proteome</keyword>
<dbReference type="AlphaFoldDB" id="A0A9N9CH49"/>
<sequence length="129" mass="14494">MDGFDERRGDIQEKMEVLTLLGRRAKHEKRHNVVILFENGTELVDEIEECDHEDDVLPPYTASPTNYISRGINNNNENSIADSNAESTSAATIKPKKLPPPRSPIKLAIKYRDVKSPVWSGPVLEPQSL</sequence>
<reference evidence="2" key="1">
    <citation type="submission" date="2021-06" db="EMBL/GenBank/DDBJ databases">
        <authorList>
            <person name="Kallberg Y."/>
            <person name="Tangrot J."/>
            <person name="Rosling A."/>
        </authorList>
    </citation>
    <scope>NUCLEOTIDE SEQUENCE</scope>
    <source>
        <strain evidence="2">MT106</strain>
    </source>
</reference>
<accession>A0A9N9CH49</accession>
<feature type="compositionally biased region" description="Low complexity" evidence="1">
    <location>
        <begin position="72"/>
        <end position="86"/>
    </location>
</feature>
<name>A0A9N9CH49_9GLOM</name>
<protein>
    <submittedName>
        <fullName evidence="2">2453_t:CDS:1</fullName>
    </submittedName>
</protein>
<dbReference type="Proteomes" id="UP000789831">
    <property type="component" value="Unassembled WGS sequence"/>
</dbReference>
<comment type="caution">
    <text evidence="2">The sequence shown here is derived from an EMBL/GenBank/DDBJ whole genome shotgun (WGS) entry which is preliminary data.</text>
</comment>
<organism evidence="2 3">
    <name type="scientific">Ambispora gerdemannii</name>
    <dbReference type="NCBI Taxonomy" id="144530"/>
    <lineage>
        <taxon>Eukaryota</taxon>
        <taxon>Fungi</taxon>
        <taxon>Fungi incertae sedis</taxon>
        <taxon>Mucoromycota</taxon>
        <taxon>Glomeromycotina</taxon>
        <taxon>Glomeromycetes</taxon>
        <taxon>Archaeosporales</taxon>
        <taxon>Ambisporaceae</taxon>
        <taxon>Ambispora</taxon>
    </lineage>
</organism>
<feature type="region of interest" description="Disordered" evidence="1">
    <location>
        <begin position="68"/>
        <end position="102"/>
    </location>
</feature>
<dbReference type="EMBL" id="CAJVPL010002171">
    <property type="protein sequence ID" value="CAG8601572.1"/>
    <property type="molecule type" value="Genomic_DNA"/>
</dbReference>
<evidence type="ECO:0000313" key="2">
    <source>
        <dbReference type="EMBL" id="CAG8601572.1"/>
    </source>
</evidence>
<proteinExistence type="predicted"/>
<gene>
    <name evidence="2" type="ORF">AGERDE_LOCUS9130</name>
</gene>